<keyword evidence="2" id="KW-1185">Reference proteome</keyword>
<gene>
    <name evidence="1" type="ORF">U9M48_032586</name>
</gene>
<dbReference type="EMBL" id="CP144751">
    <property type="protein sequence ID" value="WVZ85691.1"/>
    <property type="molecule type" value="Genomic_DNA"/>
</dbReference>
<organism evidence="1 2">
    <name type="scientific">Paspalum notatum var. saurae</name>
    <dbReference type="NCBI Taxonomy" id="547442"/>
    <lineage>
        <taxon>Eukaryota</taxon>
        <taxon>Viridiplantae</taxon>
        <taxon>Streptophyta</taxon>
        <taxon>Embryophyta</taxon>
        <taxon>Tracheophyta</taxon>
        <taxon>Spermatophyta</taxon>
        <taxon>Magnoliopsida</taxon>
        <taxon>Liliopsida</taxon>
        <taxon>Poales</taxon>
        <taxon>Poaceae</taxon>
        <taxon>PACMAD clade</taxon>
        <taxon>Panicoideae</taxon>
        <taxon>Andropogonodae</taxon>
        <taxon>Paspaleae</taxon>
        <taxon>Paspalinae</taxon>
        <taxon>Paspalum</taxon>
    </lineage>
</organism>
<evidence type="ECO:0000313" key="1">
    <source>
        <dbReference type="EMBL" id="WVZ85691.1"/>
    </source>
</evidence>
<sequence length="66" mass="7685">MAWSSLQILRQPRPRPPPTVLDDNYIYGCFTNTGELRTMSHLVELRVEDLYIHPESKEHPSLKVAH</sequence>
<dbReference type="AlphaFoldDB" id="A0AAQ3X5K6"/>
<protein>
    <submittedName>
        <fullName evidence="1">Uncharacterized protein</fullName>
    </submittedName>
</protein>
<feature type="non-terminal residue" evidence="1">
    <location>
        <position position="1"/>
    </location>
</feature>
<dbReference type="Proteomes" id="UP001341281">
    <property type="component" value="Chromosome 07"/>
</dbReference>
<accession>A0AAQ3X5K6</accession>
<evidence type="ECO:0000313" key="2">
    <source>
        <dbReference type="Proteomes" id="UP001341281"/>
    </source>
</evidence>
<name>A0AAQ3X5K6_PASNO</name>
<proteinExistence type="predicted"/>
<reference evidence="1 2" key="1">
    <citation type="submission" date="2024-02" db="EMBL/GenBank/DDBJ databases">
        <title>High-quality chromosome-scale genome assembly of Pensacola bahiagrass (Paspalum notatum Flugge var. saurae).</title>
        <authorList>
            <person name="Vega J.M."/>
            <person name="Podio M."/>
            <person name="Orjuela J."/>
            <person name="Siena L.A."/>
            <person name="Pessino S.C."/>
            <person name="Combes M.C."/>
            <person name="Mariac C."/>
            <person name="Albertini E."/>
            <person name="Pupilli F."/>
            <person name="Ortiz J.P.A."/>
            <person name="Leblanc O."/>
        </authorList>
    </citation>
    <scope>NUCLEOTIDE SEQUENCE [LARGE SCALE GENOMIC DNA]</scope>
    <source>
        <strain evidence="1">R1</strain>
        <tissue evidence="1">Leaf</tissue>
    </source>
</reference>